<reference evidence="2 4" key="1">
    <citation type="submission" date="2019-07" db="EMBL/GenBank/DDBJ databases">
        <authorList>
            <person name="Qu J.-H."/>
        </authorList>
    </citation>
    <scope>NUCLEOTIDE SEQUENCE [LARGE SCALE GENOMIC DNA]</scope>
    <source>
        <strain evidence="2 4">MDT1-10-3</strain>
    </source>
</reference>
<proteinExistence type="predicted"/>
<keyword evidence="5" id="KW-1185">Reference proteome</keyword>
<accession>A0A5M8QS30</accession>
<evidence type="ECO:0000313" key="4">
    <source>
        <dbReference type="Proteomes" id="UP000323866"/>
    </source>
</evidence>
<evidence type="ECO:0000313" key="5">
    <source>
        <dbReference type="Proteomes" id="UP001570846"/>
    </source>
</evidence>
<dbReference type="InterPro" id="IPR000182">
    <property type="entry name" value="GNAT_dom"/>
</dbReference>
<comment type="caution">
    <text evidence="2">The sequence shown here is derived from an EMBL/GenBank/DDBJ whole genome shotgun (WGS) entry which is preliminary data.</text>
</comment>
<sequence>MNLPPYHTFPTIPGDRVTLRQILPSDIKDLIEISFYDAIQATTIEQAAEMQDKINQDYLDGNSIHWGIIVNETNTISGTCGYYRGLDRGEGELGCVMLPQFRGLGLMTEAMQLAIDFGLQDIGLKRVWAITTNQNDKAIKLLERLNFIKIADLEDNEIEYEVRTDIG</sequence>
<dbReference type="Proteomes" id="UP001570846">
    <property type="component" value="Unassembled WGS sequence"/>
</dbReference>
<dbReference type="InterPro" id="IPR051531">
    <property type="entry name" value="N-acetyltransferase"/>
</dbReference>
<dbReference type="PANTHER" id="PTHR43792:SF9">
    <property type="entry name" value="RIBOSOMAL-PROTEIN-ALANINE ACETYLTRANSFERASE"/>
    <property type="match status" value="1"/>
</dbReference>
<organism evidence="2 4">
    <name type="scientific">Rufibacter glacialis</name>
    <dbReference type="NCBI Taxonomy" id="1259555"/>
    <lineage>
        <taxon>Bacteria</taxon>
        <taxon>Pseudomonadati</taxon>
        <taxon>Bacteroidota</taxon>
        <taxon>Cytophagia</taxon>
        <taxon>Cytophagales</taxon>
        <taxon>Hymenobacteraceae</taxon>
        <taxon>Rufibacter</taxon>
    </lineage>
</organism>
<reference evidence="2 4" key="2">
    <citation type="submission" date="2019-09" db="EMBL/GenBank/DDBJ databases">
        <title>A bacterium isolated from glacier soil.</title>
        <authorList>
            <person name="Liu Q."/>
        </authorList>
    </citation>
    <scope>NUCLEOTIDE SEQUENCE [LARGE SCALE GENOMIC DNA]</scope>
    <source>
        <strain evidence="2 4">MDT1-10-3</strain>
    </source>
</reference>
<dbReference type="Gene3D" id="3.40.630.30">
    <property type="match status" value="1"/>
</dbReference>
<dbReference type="AlphaFoldDB" id="A0A5M8QS30"/>
<dbReference type="Proteomes" id="UP000323866">
    <property type="component" value="Unassembled WGS sequence"/>
</dbReference>
<dbReference type="EC" id="2.3.-.-" evidence="3"/>
<dbReference type="GO" id="GO:0008999">
    <property type="term" value="F:protein-N-terminal-alanine acetyltransferase activity"/>
    <property type="evidence" value="ECO:0007669"/>
    <property type="project" value="TreeGrafter"/>
</dbReference>
<dbReference type="PROSITE" id="PS51186">
    <property type="entry name" value="GNAT"/>
    <property type="match status" value="1"/>
</dbReference>
<dbReference type="InterPro" id="IPR016181">
    <property type="entry name" value="Acyl_CoA_acyltransferase"/>
</dbReference>
<evidence type="ECO:0000259" key="1">
    <source>
        <dbReference type="PROSITE" id="PS51186"/>
    </source>
</evidence>
<reference evidence="3 5" key="3">
    <citation type="submission" date="2024-08" db="EMBL/GenBank/DDBJ databases">
        <authorList>
            <person name="Wei W."/>
        </authorList>
    </citation>
    <scope>NUCLEOTIDE SEQUENCE [LARGE SCALE GENOMIC DNA]</scope>
    <source>
        <strain evidence="3 5">XU2</strain>
    </source>
</reference>
<protein>
    <submittedName>
        <fullName evidence="2">GNAT family N-acetyltransferase</fullName>
        <ecNumber evidence="3">2.3.-.-</ecNumber>
    </submittedName>
</protein>
<dbReference type="PANTHER" id="PTHR43792">
    <property type="entry name" value="GNAT FAMILY, PUTATIVE (AFU_ORTHOLOGUE AFUA_3G00765)-RELATED-RELATED"/>
    <property type="match status" value="1"/>
</dbReference>
<dbReference type="Pfam" id="PF13302">
    <property type="entry name" value="Acetyltransf_3"/>
    <property type="match status" value="1"/>
</dbReference>
<keyword evidence="3" id="KW-0012">Acyltransferase</keyword>
<dbReference type="OrthoDB" id="9811523at2"/>
<keyword evidence="2" id="KW-0808">Transferase</keyword>
<evidence type="ECO:0000313" key="2">
    <source>
        <dbReference type="EMBL" id="KAA6438068.1"/>
    </source>
</evidence>
<dbReference type="EMBL" id="JBGOGF010000012">
    <property type="protein sequence ID" value="MFA1773419.1"/>
    <property type="molecule type" value="Genomic_DNA"/>
</dbReference>
<evidence type="ECO:0000313" key="3">
    <source>
        <dbReference type="EMBL" id="MFA1773419.1"/>
    </source>
</evidence>
<name>A0A5M8QS30_9BACT</name>
<feature type="domain" description="N-acetyltransferase" evidence="1">
    <location>
        <begin position="17"/>
        <end position="165"/>
    </location>
</feature>
<gene>
    <name evidence="3" type="ORF">ACD591_19115</name>
    <name evidence="2" type="ORF">FOE74_00035</name>
</gene>
<dbReference type="EMBL" id="VKKZ01000001">
    <property type="protein sequence ID" value="KAA6438068.1"/>
    <property type="molecule type" value="Genomic_DNA"/>
</dbReference>
<dbReference type="RefSeq" id="WP_149096568.1">
    <property type="nucleotide sequence ID" value="NZ_BMMG01000010.1"/>
</dbReference>
<dbReference type="GO" id="GO:0005737">
    <property type="term" value="C:cytoplasm"/>
    <property type="evidence" value="ECO:0007669"/>
    <property type="project" value="TreeGrafter"/>
</dbReference>
<dbReference type="SUPFAM" id="SSF55729">
    <property type="entry name" value="Acyl-CoA N-acyltransferases (Nat)"/>
    <property type="match status" value="1"/>
</dbReference>